<dbReference type="Pfam" id="PF00031">
    <property type="entry name" value="Cystatin"/>
    <property type="match status" value="1"/>
</dbReference>
<organism evidence="2 3">
    <name type="scientific">Chitinibacter bivalviorum</name>
    <dbReference type="NCBI Taxonomy" id="2739434"/>
    <lineage>
        <taxon>Bacteria</taxon>
        <taxon>Pseudomonadati</taxon>
        <taxon>Pseudomonadota</taxon>
        <taxon>Betaproteobacteria</taxon>
        <taxon>Neisseriales</taxon>
        <taxon>Chitinibacteraceae</taxon>
        <taxon>Chitinibacter</taxon>
    </lineage>
</organism>
<evidence type="ECO:0000313" key="2">
    <source>
        <dbReference type="EMBL" id="QLG89001.1"/>
    </source>
</evidence>
<dbReference type="PROSITE" id="PS51257">
    <property type="entry name" value="PROKAR_LIPOPROTEIN"/>
    <property type="match status" value="1"/>
</dbReference>
<dbReference type="PROSITE" id="PS00287">
    <property type="entry name" value="CYSTATIN"/>
    <property type="match status" value="1"/>
</dbReference>
<dbReference type="AlphaFoldDB" id="A0A7H9BLS8"/>
<dbReference type="InterPro" id="IPR046350">
    <property type="entry name" value="Cystatin_sf"/>
</dbReference>
<sequence>MKQHLTAFLGIALLAACSQNPVTSTPTVAKCQPSEMAGSYRVQEAITPEAKEALATVLAQMNTSAKLKNIIEVRTQVVAGTNYAITFELDNGEVWHAIVWHDLQGKYTMTQPASKKPFAALCP</sequence>
<name>A0A7H9BLS8_9NEIS</name>
<dbReference type="Proteomes" id="UP000509597">
    <property type="component" value="Chromosome"/>
</dbReference>
<reference evidence="2 3" key="1">
    <citation type="submission" date="2020-07" db="EMBL/GenBank/DDBJ databases">
        <title>Complete genome sequence of Chitinibacter sp. 2T18.</title>
        <authorList>
            <person name="Bae J.-W."/>
            <person name="Choi J.-W."/>
        </authorList>
    </citation>
    <scope>NUCLEOTIDE SEQUENCE [LARGE SCALE GENOMIC DNA]</scope>
    <source>
        <strain evidence="2 3">2T18</strain>
    </source>
</reference>
<dbReference type="SUPFAM" id="SSF54403">
    <property type="entry name" value="Cystatin/monellin"/>
    <property type="match status" value="1"/>
</dbReference>
<dbReference type="Gene3D" id="3.10.450.10">
    <property type="match status" value="1"/>
</dbReference>
<dbReference type="EMBL" id="CP058627">
    <property type="protein sequence ID" value="QLG89001.1"/>
    <property type="molecule type" value="Genomic_DNA"/>
</dbReference>
<proteinExistence type="predicted"/>
<dbReference type="GO" id="GO:0004869">
    <property type="term" value="F:cysteine-type endopeptidase inhibitor activity"/>
    <property type="evidence" value="ECO:0007669"/>
    <property type="project" value="InterPro"/>
</dbReference>
<dbReference type="InterPro" id="IPR000010">
    <property type="entry name" value="Cystatin_dom"/>
</dbReference>
<feature type="domain" description="Cystatin" evidence="1">
    <location>
        <begin position="47"/>
        <end position="106"/>
    </location>
</feature>
<dbReference type="InterPro" id="IPR018073">
    <property type="entry name" value="Prot_inh_cystat_CS"/>
</dbReference>
<keyword evidence="3" id="KW-1185">Reference proteome</keyword>
<protein>
    <submittedName>
        <fullName evidence="2">2-oxoglutarate dehydrogenase</fullName>
    </submittedName>
</protein>
<gene>
    <name evidence="2" type="ORF">HQ393_12555</name>
</gene>
<dbReference type="CDD" id="cd00042">
    <property type="entry name" value="CY"/>
    <property type="match status" value="1"/>
</dbReference>
<accession>A0A7H9BLS8</accession>
<dbReference type="KEGG" id="chiz:HQ393_12555"/>
<evidence type="ECO:0000259" key="1">
    <source>
        <dbReference type="Pfam" id="PF00031"/>
    </source>
</evidence>
<dbReference type="RefSeq" id="WP_179355503.1">
    <property type="nucleotide sequence ID" value="NZ_CP058627.1"/>
</dbReference>
<evidence type="ECO:0000313" key="3">
    <source>
        <dbReference type="Proteomes" id="UP000509597"/>
    </source>
</evidence>